<sequence>MAVLAPARLSLAAWGGDNLHSLDFDDRPSEDATILDSTTTTTATEHLCTSPNGTASFSPLTSSSSWNWTTSKLFAAAAPKKPAGARLPIFAGRRRQYRSLTDSEPVLRAMAAVHEDSYSLDTAPSSPPELSYSKSSKSSDSSIHSSSLSDLESSEEKLSHFEDIAIEEHSRSSEDDSNLRPEKRPTLRRPPLRSTSASAAKGLGLLTTGAIRQDRISSLPNGQPYRGRFANPSSPSLLMHSPRHIVSRSPSPTKPLAQGEYVTSPRSAGTLTPRASLDPKSPGDTLSRHDTWQPRRKSVRELEAECDDNDEDVPDEAILENVPISPMPGQPKMLGRKSPSPGPPPRSPSYGNLHSANVPRKGRRPSAPSMAPNIRRPSRSPQNIRPRMLPHSASVPSFHGEPFNRSHRSKSWTEDLNDEAKQLSAELELHAEQLDTQRHVSAPGSAANSPPRPGLSAQRRTKTMMDFPPVQKGHMMIDPFPISKEKEAVLTRTRPSWLPPKDPREEKRHMREWEQMMAKAVEVEKKRQSREKEEKEEKKEQQDSIDRIWDQHVLPNWDTVIHEPRTRELWWRGVTPRSRGVVWQKALGNDLTLTAGSFEAALNRAHEMEESIAEMSEDERSTTKEAAWFDAIDRDVPMAFKQAVPQGLQNALTDVLKAYAMYRSDVGYVYGIHLPAGILCRHMRPADAFVALANMLNRPLPMAFLIHDSAAMERAYDLVLGALKYKFSKLHGHLTSSTTGLKPEEYLDPLLRCLFAYNLPTAQVCRIWDIFVFEGDKALIRSAVAVLGKLESKLYGTKDEVLDVISWRNEQNWNFGSDDDLINAVREAGKVDGKAAARRS</sequence>
<keyword evidence="4" id="KW-1185">Reference proteome</keyword>
<feature type="compositionally biased region" description="Basic and acidic residues" evidence="1">
    <location>
        <begin position="166"/>
        <end position="185"/>
    </location>
</feature>
<comment type="caution">
    <text evidence="3">The sequence shown here is derived from an EMBL/GenBank/DDBJ whole genome shotgun (WGS) entry which is preliminary data.</text>
</comment>
<evidence type="ECO:0000313" key="3">
    <source>
        <dbReference type="EMBL" id="KAF2725424.1"/>
    </source>
</evidence>
<dbReference type="PROSITE" id="PS50086">
    <property type="entry name" value="TBC_RABGAP"/>
    <property type="match status" value="1"/>
</dbReference>
<feature type="region of interest" description="Disordered" evidence="1">
    <location>
        <begin position="166"/>
        <end position="419"/>
    </location>
</feature>
<dbReference type="GO" id="GO:0005096">
    <property type="term" value="F:GTPase activator activity"/>
    <property type="evidence" value="ECO:0007669"/>
    <property type="project" value="TreeGrafter"/>
</dbReference>
<dbReference type="InterPro" id="IPR035969">
    <property type="entry name" value="Rab-GAP_TBC_sf"/>
</dbReference>
<feature type="compositionally biased region" description="Low complexity" evidence="1">
    <location>
        <begin position="128"/>
        <end position="151"/>
    </location>
</feature>
<dbReference type="Pfam" id="PF00566">
    <property type="entry name" value="RabGAP-TBC"/>
    <property type="match status" value="1"/>
</dbReference>
<dbReference type="Gene3D" id="1.10.472.80">
    <property type="entry name" value="Ypt/Rab-GAP domain of gyp1p, domain 3"/>
    <property type="match status" value="1"/>
</dbReference>
<feature type="domain" description="Rab-GAP TBC" evidence="2">
    <location>
        <begin position="573"/>
        <end position="775"/>
    </location>
</feature>
<dbReference type="SUPFAM" id="SSF47923">
    <property type="entry name" value="Ypt/Rab-GAP domain of gyp1p"/>
    <property type="match status" value="2"/>
</dbReference>
<dbReference type="InterPro" id="IPR050302">
    <property type="entry name" value="Rab_GAP_TBC_domain"/>
</dbReference>
<organism evidence="3 4">
    <name type="scientific">Polychaeton citri CBS 116435</name>
    <dbReference type="NCBI Taxonomy" id="1314669"/>
    <lineage>
        <taxon>Eukaryota</taxon>
        <taxon>Fungi</taxon>
        <taxon>Dikarya</taxon>
        <taxon>Ascomycota</taxon>
        <taxon>Pezizomycotina</taxon>
        <taxon>Dothideomycetes</taxon>
        <taxon>Dothideomycetidae</taxon>
        <taxon>Capnodiales</taxon>
        <taxon>Capnodiaceae</taxon>
        <taxon>Polychaeton</taxon>
    </lineage>
</organism>
<dbReference type="Proteomes" id="UP000799441">
    <property type="component" value="Unassembled WGS sequence"/>
</dbReference>
<dbReference type="OrthoDB" id="289721at2759"/>
<dbReference type="Gene3D" id="1.10.10.750">
    <property type="entry name" value="Ypt/Rab-GAP domain of gyp1p, domain 1"/>
    <property type="match status" value="1"/>
</dbReference>
<feature type="region of interest" description="Disordered" evidence="1">
    <location>
        <begin position="521"/>
        <end position="544"/>
    </location>
</feature>
<evidence type="ECO:0000313" key="4">
    <source>
        <dbReference type="Proteomes" id="UP000799441"/>
    </source>
</evidence>
<dbReference type="EMBL" id="MU003767">
    <property type="protein sequence ID" value="KAF2725424.1"/>
    <property type="molecule type" value="Genomic_DNA"/>
</dbReference>
<accession>A0A9P4QFE7</accession>
<proteinExistence type="predicted"/>
<dbReference type="GO" id="GO:0031267">
    <property type="term" value="F:small GTPase binding"/>
    <property type="evidence" value="ECO:0007669"/>
    <property type="project" value="TreeGrafter"/>
</dbReference>
<protein>
    <recommendedName>
        <fullName evidence="2">Rab-GAP TBC domain-containing protein</fullName>
    </recommendedName>
</protein>
<feature type="compositionally biased region" description="Basic and acidic residues" evidence="1">
    <location>
        <begin position="286"/>
        <end position="303"/>
    </location>
</feature>
<dbReference type="PANTHER" id="PTHR47219">
    <property type="entry name" value="RAB GTPASE-ACTIVATING PROTEIN 1-LIKE"/>
    <property type="match status" value="1"/>
</dbReference>
<dbReference type="AlphaFoldDB" id="A0A9P4QFE7"/>
<dbReference type="InterPro" id="IPR053949">
    <property type="entry name" value="SBE2/SBE22_M"/>
</dbReference>
<feature type="region of interest" description="Disordered" evidence="1">
    <location>
        <begin position="116"/>
        <end position="154"/>
    </location>
</feature>
<dbReference type="PANTHER" id="PTHR47219:SF15">
    <property type="entry name" value="TBC1 DOMAIN FAMILY MEMBER 12 ISOFORM X1"/>
    <property type="match status" value="1"/>
</dbReference>
<dbReference type="SMART" id="SM00164">
    <property type="entry name" value="TBC"/>
    <property type="match status" value="1"/>
</dbReference>
<dbReference type="InterPro" id="IPR000195">
    <property type="entry name" value="Rab-GAP-TBC_dom"/>
</dbReference>
<reference evidence="3" key="1">
    <citation type="journal article" date="2020" name="Stud. Mycol.">
        <title>101 Dothideomycetes genomes: a test case for predicting lifestyles and emergence of pathogens.</title>
        <authorList>
            <person name="Haridas S."/>
            <person name="Albert R."/>
            <person name="Binder M."/>
            <person name="Bloem J."/>
            <person name="Labutti K."/>
            <person name="Salamov A."/>
            <person name="Andreopoulos B."/>
            <person name="Baker S."/>
            <person name="Barry K."/>
            <person name="Bills G."/>
            <person name="Bluhm B."/>
            <person name="Cannon C."/>
            <person name="Castanera R."/>
            <person name="Culley D."/>
            <person name="Daum C."/>
            <person name="Ezra D."/>
            <person name="Gonzalez J."/>
            <person name="Henrissat B."/>
            <person name="Kuo A."/>
            <person name="Liang C."/>
            <person name="Lipzen A."/>
            <person name="Lutzoni F."/>
            <person name="Magnuson J."/>
            <person name="Mondo S."/>
            <person name="Nolan M."/>
            <person name="Ohm R."/>
            <person name="Pangilinan J."/>
            <person name="Park H.-J."/>
            <person name="Ramirez L."/>
            <person name="Alfaro M."/>
            <person name="Sun H."/>
            <person name="Tritt A."/>
            <person name="Yoshinaga Y."/>
            <person name="Zwiers L.-H."/>
            <person name="Turgeon B."/>
            <person name="Goodwin S."/>
            <person name="Spatafora J."/>
            <person name="Crous P."/>
            <person name="Grigoriev I."/>
        </authorList>
    </citation>
    <scope>NUCLEOTIDE SEQUENCE</scope>
    <source>
        <strain evidence="3">CBS 116435</strain>
    </source>
</reference>
<evidence type="ECO:0000256" key="1">
    <source>
        <dbReference type="SAM" id="MobiDB-lite"/>
    </source>
</evidence>
<dbReference type="Gene3D" id="1.10.8.270">
    <property type="entry name" value="putative rabgap domain of human tbc1 domain family member 14 like domains"/>
    <property type="match status" value="1"/>
</dbReference>
<feature type="compositionally biased region" description="Acidic residues" evidence="1">
    <location>
        <begin position="304"/>
        <end position="318"/>
    </location>
</feature>
<dbReference type="Pfam" id="PF22874">
    <property type="entry name" value="SBE2_M"/>
    <property type="match status" value="1"/>
</dbReference>
<gene>
    <name evidence="3" type="ORF">K431DRAFT_280782</name>
</gene>
<evidence type="ECO:0000259" key="2">
    <source>
        <dbReference type="PROSITE" id="PS50086"/>
    </source>
</evidence>
<name>A0A9P4QFE7_9PEZI</name>